<evidence type="ECO:0000313" key="3">
    <source>
        <dbReference type="Proteomes" id="UP000198850"/>
    </source>
</evidence>
<proteinExistence type="predicted"/>
<name>A0A1H3Z4S5_9SPHI</name>
<gene>
    <name evidence="2" type="ORF">SAMN05443550_102228</name>
</gene>
<keyword evidence="1" id="KW-0472">Membrane</keyword>
<feature type="transmembrane region" description="Helical" evidence="1">
    <location>
        <begin position="38"/>
        <end position="58"/>
    </location>
</feature>
<accession>A0A1H3Z4S5</accession>
<evidence type="ECO:0008006" key="4">
    <source>
        <dbReference type="Google" id="ProtNLM"/>
    </source>
</evidence>
<keyword evidence="1" id="KW-1133">Transmembrane helix</keyword>
<evidence type="ECO:0000256" key="1">
    <source>
        <dbReference type="SAM" id="Phobius"/>
    </source>
</evidence>
<dbReference type="OrthoDB" id="772521at2"/>
<sequence>MIKAMKLQKAVIAIILGILALIAYLIMDANDISWSKYILEASGLFLMLGAFLFLYPILFARKDKEGCVELDPEAPLAKAPETAEE</sequence>
<dbReference type="Proteomes" id="UP000198850">
    <property type="component" value="Unassembled WGS sequence"/>
</dbReference>
<keyword evidence="1" id="KW-0812">Transmembrane</keyword>
<dbReference type="AlphaFoldDB" id="A0A1H3Z4S5"/>
<dbReference type="EMBL" id="FNRA01000002">
    <property type="protein sequence ID" value="SEA18282.1"/>
    <property type="molecule type" value="Genomic_DNA"/>
</dbReference>
<dbReference type="STRING" id="425514.SAMN05443550_102228"/>
<evidence type="ECO:0000313" key="2">
    <source>
        <dbReference type="EMBL" id="SEA18282.1"/>
    </source>
</evidence>
<protein>
    <recommendedName>
        <fullName evidence="4">Isoleucyl-tRNA synthetase</fullName>
    </recommendedName>
</protein>
<reference evidence="2 3" key="1">
    <citation type="submission" date="2016-10" db="EMBL/GenBank/DDBJ databases">
        <authorList>
            <person name="de Groot N.N."/>
        </authorList>
    </citation>
    <scope>NUCLEOTIDE SEQUENCE [LARGE SCALE GENOMIC DNA]</scope>
    <source>
        <strain evidence="2 3">DSM 19033</strain>
    </source>
</reference>
<organism evidence="2 3">
    <name type="scientific">Pedobacter hartonius</name>
    <dbReference type="NCBI Taxonomy" id="425514"/>
    <lineage>
        <taxon>Bacteria</taxon>
        <taxon>Pseudomonadati</taxon>
        <taxon>Bacteroidota</taxon>
        <taxon>Sphingobacteriia</taxon>
        <taxon>Sphingobacteriales</taxon>
        <taxon>Sphingobacteriaceae</taxon>
        <taxon>Pedobacter</taxon>
    </lineage>
</organism>
<feature type="transmembrane region" description="Helical" evidence="1">
    <location>
        <begin position="7"/>
        <end position="26"/>
    </location>
</feature>
<keyword evidence="3" id="KW-1185">Reference proteome</keyword>